<keyword evidence="4" id="KW-1185">Reference proteome</keyword>
<evidence type="ECO:0000256" key="2">
    <source>
        <dbReference type="SAM" id="SignalP"/>
    </source>
</evidence>
<proteinExistence type="predicted"/>
<feature type="signal peptide" evidence="2">
    <location>
        <begin position="1"/>
        <end position="22"/>
    </location>
</feature>
<dbReference type="Proteomes" id="UP000622552">
    <property type="component" value="Unassembled WGS sequence"/>
</dbReference>
<feature type="chain" id="PRO_5035200992" evidence="2">
    <location>
        <begin position="23"/>
        <end position="360"/>
    </location>
</feature>
<dbReference type="AlphaFoldDB" id="A0A8J7GBW6"/>
<keyword evidence="1" id="KW-0472">Membrane</keyword>
<organism evidence="3 4">
    <name type="scientific">Longispora fulva</name>
    <dbReference type="NCBI Taxonomy" id="619741"/>
    <lineage>
        <taxon>Bacteria</taxon>
        <taxon>Bacillati</taxon>
        <taxon>Actinomycetota</taxon>
        <taxon>Actinomycetes</taxon>
        <taxon>Micromonosporales</taxon>
        <taxon>Micromonosporaceae</taxon>
        <taxon>Longispora</taxon>
    </lineage>
</organism>
<keyword evidence="1" id="KW-1133">Transmembrane helix</keyword>
<feature type="transmembrane region" description="Helical" evidence="1">
    <location>
        <begin position="251"/>
        <end position="275"/>
    </location>
</feature>
<keyword evidence="1" id="KW-0812">Transmembrane</keyword>
<feature type="transmembrane region" description="Helical" evidence="1">
    <location>
        <begin position="206"/>
        <end position="230"/>
    </location>
</feature>
<keyword evidence="2" id="KW-0732">Signal</keyword>
<feature type="transmembrane region" description="Helical" evidence="1">
    <location>
        <begin position="172"/>
        <end position="194"/>
    </location>
</feature>
<comment type="caution">
    <text evidence="3">The sequence shown here is derived from an EMBL/GenBank/DDBJ whole genome shotgun (WGS) entry which is preliminary data.</text>
</comment>
<feature type="transmembrane region" description="Helical" evidence="1">
    <location>
        <begin position="133"/>
        <end position="151"/>
    </location>
</feature>
<sequence length="360" mass="37345">MRTVPAVAALAVVLLGGSPAAAAPSDYVVVPERTAVTSDGDTQVVSVTIENLTDQELPVVPEKADKCTLPAATYTVPPRTERTLKIRMDGKDCKLAGVELSLQIGGHKTTVTVPQPGTVASTAKPPWELLNNFWIGLGVGAAGVLLGYVFWHGNPLRPMPGLANAKWDFKESWATNTTVITALFTGIFGTTGVLEAILGAKPPSTFSVIIVASAIAVGAVGAAPILLNTLRRRVPPTPGKTGDAPLQPTAIGLMLSAFVTISATAGQLAVLVFAARTLELGGPVKNWILGLGFAGWALLVGYTGVTLVNNLTAGASPAILPAGHARELQAKVAKEEDPARVVQDISEAVLRAREPRSVIL</sequence>
<evidence type="ECO:0000256" key="1">
    <source>
        <dbReference type="SAM" id="Phobius"/>
    </source>
</evidence>
<dbReference type="EMBL" id="JADOUF010000001">
    <property type="protein sequence ID" value="MBG6135669.1"/>
    <property type="molecule type" value="Genomic_DNA"/>
</dbReference>
<reference evidence="3" key="1">
    <citation type="submission" date="2020-11" db="EMBL/GenBank/DDBJ databases">
        <title>Sequencing the genomes of 1000 actinobacteria strains.</title>
        <authorList>
            <person name="Klenk H.-P."/>
        </authorList>
    </citation>
    <scope>NUCLEOTIDE SEQUENCE</scope>
    <source>
        <strain evidence="3">DSM 45356</strain>
    </source>
</reference>
<gene>
    <name evidence="3" type="ORF">IW245_001863</name>
</gene>
<protein>
    <submittedName>
        <fullName evidence="3">Uncharacterized protein</fullName>
    </submittedName>
</protein>
<dbReference type="RefSeq" id="WP_197002749.1">
    <property type="nucleotide sequence ID" value="NZ_BONS01000002.1"/>
</dbReference>
<accession>A0A8J7GBW6</accession>
<evidence type="ECO:0000313" key="3">
    <source>
        <dbReference type="EMBL" id="MBG6135669.1"/>
    </source>
</evidence>
<name>A0A8J7GBW6_9ACTN</name>
<feature type="transmembrane region" description="Helical" evidence="1">
    <location>
        <begin position="287"/>
        <end position="308"/>
    </location>
</feature>
<evidence type="ECO:0000313" key="4">
    <source>
        <dbReference type="Proteomes" id="UP000622552"/>
    </source>
</evidence>